<gene>
    <name evidence="1" type="ORF">E3U44_10765</name>
</gene>
<evidence type="ECO:0000313" key="1">
    <source>
        <dbReference type="EMBL" id="QBQ54944.1"/>
    </source>
</evidence>
<sequence>MQNLVNLEVLDQQLTMSSVEIAEVCGKQHKNVLADIRALEEQGVIDGLKFKRNYKDSLNREKPCYHLPKRETLILTSGYSAKQRAAIIDRWLYLEEQKNKNLSPAEQLLMQAQMLVKSERRIAALEERQRITEGKLEDFATGAEHFSITAYHKLFLAQQISNNQANSDGRKLSHIAKNQGIKLGRAPHPVWGTVNTYPKALLDAYYRGEYQTH</sequence>
<organism evidence="1 2">
    <name type="scientific">Nitrosococcus wardiae</name>
    <dbReference type="NCBI Taxonomy" id="1814290"/>
    <lineage>
        <taxon>Bacteria</taxon>
        <taxon>Pseudomonadati</taxon>
        <taxon>Pseudomonadota</taxon>
        <taxon>Gammaproteobacteria</taxon>
        <taxon>Chromatiales</taxon>
        <taxon>Chromatiaceae</taxon>
        <taxon>Nitrosococcus</taxon>
    </lineage>
</organism>
<evidence type="ECO:0000313" key="2">
    <source>
        <dbReference type="Proteomes" id="UP000294325"/>
    </source>
</evidence>
<protein>
    <recommendedName>
        <fullName evidence="3">Rha family transcriptional regulator</fullName>
    </recommendedName>
</protein>
<dbReference type="AlphaFoldDB" id="A0A4P7C0M6"/>
<dbReference type="KEGG" id="nwr:E3U44_10765"/>
<proteinExistence type="predicted"/>
<evidence type="ECO:0008006" key="3">
    <source>
        <dbReference type="Google" id="ProtNLM"/>
    </source>
</evidence>
<reference evidence="1 2" key="1">
    <citation type="submission" date="2019-03" db="EMBL/GenBank/DDBJ databases">
        <title>The genome sequence of Nitrosococcus wardiae strain D1FHST reveals the archetypal metabolic capacity of ammonia-oxidizing Gammaproteobacteria.</title>
        <authorList>
            <person name="Wang L."/>
            <person name="Lim C.K."/>
            <person name="Hanson T.E."/>
            <person name="Dang H."/>
            <person name="Klotz M.G."/>
        </authorList>
    </citation>
    <scope>NUCLEOTIDE SEQUENCE [LARGE SCALE GENOMIC DNA]</scope>
    <source>
        <strain evidence="1 2">D1FHS</strain>
    </source>
</reference>
<accession>A0A4P7C0M6</accession>
<dbReference type="RefSeq" id="WP_134358169.1">
    <property type="nucleotide sequence ID" value="NZ_CP038033.1"/>
</dbReference>
<keyword evidence="2" id="KW-1185">Reference proteome</keyword>
<dbReference type="Proteomes" id="UP000294325">
    <property type="component" value="Chromosome"/>
</dbReference>
<dbReference type="Pfam" id="PF09669">
    <property type="entry name" value="Phage_pRha"/>
    <property type="match status" value="1"/>
</dbReference>
<dbReference type="EMBL" id="CP038033">
    <property type="protein sequence ID" value="QBQ54944.1"/>
    <property type="molecule type" value="Genomic_DNA"/>
</dbReference>
<dbReference type="InterPro" id="IPR014054">
    <property type="entry name" value="Phage_regulatory_Rha"/>
</dbReference>
<dbReference type="OrthoDB" id="79831at2"/>
<name>A0A4P7C0M6_9GAMM</name>